<reference evidence="4 5" key="1">
    <citation type="journal article" date="2020" name="Insects">
        <title>Bacteria Belonging to Pseudomonas typographi sp. nov. from the Bark Beetle Ips typographus Have Genomic Potential to Aid in the Host Ecology.</title>
        <authorList>
            <person name="Peral-Aranega E."/>
            <person name="Saati-Santamaria Z."/>
            <person name="Kolarik M."/>
            <person name="Rivas R."/>
            <person name="Garcia-Fraile P."/>
        </authorList>
    </citation>
    <scope>NUCLEOTIDE SEQUENCE [LARGE SCALE GENOMIC DNA]</scope>
    <source>
        <strain evidence="4 5">CA3A</strain>
    </source>
</reference>
<proteinExistence type="inferred from homology"/>
<dbReference type="Pfam" id="PF03573">
    <property type="entry name" value="OprD"/>
    <property type="match status" value="1"/>
</dbReference>
<protein>
    <submittedName>
        <fullName evidence="4">OprD family porin</fullName>
    </submittedName>
</protein>
<sequence>MGVLLSCPALADEQSSAAGFLEGSHLQLLNRTYYLNRDLRNGASNSLGANAHKPVSARSGYREELAQGAMFFYQSGYTQGTLGVGADLHALFGLRLDGGGGRTGTSLMPWGNDGPPTDYSKGGAALKLRFSKTQLMYGEQFPLTPVFGFNDSRLLPGSATGLSLRSNELRNIELQAGHFTATSGPKSSNHDGELNTNLMQLPGSRSVDYLGGTYAPSKNLSLSLYTSRLADIWWQHYAGAKYRYPWAPGRLISMDANLYSTHDTGASKGGPIDNLTGSLMLGLTWKAHKVSVGYQKVDGDEPMDWVSLDGTLGNVALANIMQVSHFTEPNETSWQLRYDLDLASFAVPGLTFMVRYTRGAGASNSHSDNVFYTQQGKHVYDDDKDNKHWERDIEIGYVVQSGAAKNLALRVKQSVHRSTSGGRYPDHDETRLIAEYPIDIF</sequence>
<evidence type="ECO:0000256" key="1">
    <source>
        <dbReference type="ARBA" id="ARBA00009075"/>
    </source>
</evidence>
<evidence type="ECO:0000256" key="3">
    <source>
        <dbReference type="ARBA" id="ARBA00022729"/>
    </source>
</evidence>
<dbReference type="PANTHER" id="PTHR34596:SF2">
    <property type="entry name" value="CHITOPORIN"/>
    <property type="match status" value="1"/>
</dbReference>
<dbReference type="EMBL" id="JAAOCA010000005">
    <property type="protein sequence ID" value="MBD1598074.1"/>
    <property type="molecule type" value="Genomic_DNA"/>
</dbReference>
<keyword evidence="2" id="KW-0813">Transport</keyword>
<dbReference type="InterPro" id="IPR005318">
    <property type="entry name" value="OM_porin_bac"/>
</dbReference>
<name>A0ABR7YY69_9PSED</name>
<gene>
    <name evidence="4" type="ORF">HAQ05_05020</name>
</gene>
<dbReference type="Gene3D" id="2.40.160.10">
    <property type="entry name" value="Porin"/>
    <property type="match status" value="1"/>
</dbReference>
<accession>A0ABR7YY69</accession>
<keyword evidence="3" id="KW-0732">Signal</keyword>
<evidence type="ECO:0000256" key="2">
    <source>
        <dbReference type="ARBA" id="ARBA00022448"/>
    </source>
</evidence>
<comment type="caution">
    <text evidence="4">The sequence shown here is derived from an EMBL/GenBank/DDBJ whole genome shotgun (WGS) entry which is preliminary data.</text>
</comment>
<dbReference type="RefSeq" id="WP_190418045.1">
    <property type="nucleotide sequence ID" value="NZ_JAAOCA010000005.1"/>
</dbReference>
<dbReference type="Proteomes" id="UP000805841">
    <property type="component" value="Unassembled WGS sequence"/>
</dbReference>
<organism evidence="4 5">
    <name type="scientific">Pseudomonas typographi</name>
    <dbReference type="NCBI Taxonomy" id="2715964"/>
    <lineage>
        <taxon>Bacteria</taxon>
        <taxon>Pseudomonadati</taxon>
        <taxon>Pseudomonadota</taxon>
        <taxon>Gammaproteobacteria</taxon>
        <taxon>Pseudomonadales</taxon>
        <taxon>Pseudomonadaceae</taxon>
        <taxon>Pseudomonas</taxon>
    </lineage>
</organism>
<evidence type="ECO:0000313" key="5">
    <source>
        <dbReference type="Proteomes" id="UP000805841"/>
    </source>
</evidence>
<dbReference type="InterPro" id="IPR023614">
    <property type="entry name" value="Porin_dom_sf"/>
</dbReference>
<keyword evidence="5" id="KW-1185">Reference proteome</keyword>
<evidence type="ECO:0000313" key="4">
    <source>
        <dbReference type="EMBL" id="MBD1598074.1"/>
    </source>
</evidence>
<dbReference type="PANTHER" id="PTHR34596">
    <property type="entry name" value="CHITOPORIN"/>
    <property type="match status" value="1"/>
</dbReference>
<comment type="similarity">
    <text evidence="1">Belongs to the outer membrane porin (Opr) (TC 1.B.25) family.</text>
</comment>